<gene>
    <name evidence="1" type="ORF">SAMEA4412673_01645</name>
</gene>
<dbReference type="Proteomes" id="UP000215355">
    <property type="component" value="Chromosome 1"/>
</dbReference>
<dbReference type="InterPro" id="IPR025401">
    <property type="entry name" value="DUF4374"/>
</dbReference>
<name>A0AAJ4XAU1_9SPHI</name>
<reference evidence="1 2" key="1">
    <citation type="submission" date="2017-06" db="EMBL/GenBank/DDBJ databases">
        <authorList>
            <consortium name="Pathogen Informatics"/>
        </authorList>
    </citation>
    <scope>NUCLEOTIDE SEQUENCE [LARGE SCALE GENOMIC DNA]</scope>
    <source>
        <strain evidence="1 2">NCTC12149</strain>
    </source>
</reference>
<evidence type="ECO:0000313" key="1">
    <source>
        <dbReference type="EMBL" id="SNV48922.1"/>
    </source>
</evidence>
<dbReference type="KEGG" id="smiz:4412673_01645"/>
<evidence type="ECO:0000313" key="2">
    <source>
        <dbReference type="Proteomes" id="UP000215355"/>
    </source>
</evidence>
<dbReference type="PROSITE" id="PS51257">
    <property type="entry name" value="PROKAR_LIPOPROTEIN"/>
    <property type="match status" value="1"/>
</dbReference>
<organism evidence="1 2">
    <name type="scientific">Sphingobacterium mizutaii</name>
    <dbReference type="NCBI Taxonomy" id="1010"/>
    <lineage>
        <taxon>Bacteria</taxon>
        <taxon>Pseudomonadati</taxon>
        <taxon>Bacteroidota</taxon>
        <taxon>Sphingobacteriia</taxon>
        <taxon>Sphingobacteriales</taxon>
        <taxon>Sphingobacteriaceae</taxon>
        <taxon>Sphingobacterium</taxon>
    </lineage>
</organism>
<proteinExistence type="predicted"/>
<dbReference type="EMBL" id="LT906468">
    <property type="protein sequence ID" value="SNV48922.1"/>
    <property type="molecule type" value="Genomic_DNA"/>
</dbReference>
<protein>
    <recommendedName>
        <fullName evidence="3">DUF4374 domain-containing protein</fullName>
    </recommendedName>
</protein>
<dbReference type="RefSeq" id="WP_093095649.1">
    <property type="nucleotide sequence ID" value="NZ_FNGK01000001.1"/>
</dbReference>
<sequence length="406" mass="44094">MKIKNLLFTAFTLSTIVACTKDKTEPAAKGNFIVAVTPVAETGVADYLLTTSSLDTGKVSTAGRGVEQDGTYRYYVTHNNKFFSMLYGQGNPGAVTVYNILDGNLTKLANSVTETVQAFAPINDDILMMKISRSITNPVTNWYQFNTNTLNISSQGNINTAELNNNGELAFFSWIKQVGSKVYAPYFSVKGCCSATFGTDYPNQAWVAVYSYPSMKLEKIIKDDRTSFIGRYFTDGLELVENGDIYAFSASVATSMGTNATMNSTKPSAVTRINSGSTEFDKSFYINFEELSGGLNITNWLYVGNNKFITFSNTKEAKGAYNIGNIIGVLDVSAKTWKAVTGLPKTTDVKGITDNNYSDRAGRFGYVGVNLTSGIGYVYKVDVNSATATQGLKIEGGTLTAIEHLN</sequence>
<accession>A0AAJ4XAU1</accession>
<dbReference type="Pfam" id="PF14298">
    <property type="entry name" value="DUF4374"/>
    <property type="match status" value="1"/>
</dbReference>
<dbReference type="AlphaFoldDB" id="A0AAJ4XAU1"/>
<evidence type="ECO:0008006" key="3">
    <source>
        <dbReference type="Google" id="ProtNLM"/>
    </source>
</evidence>